<dbReference type="Gene3D" id="3.40.50.720">
    <property type="entry name" value="NAD(P)-binding Rossmann-like Domain"/>
    <property type="match status" value="1"/>
</dbReference>
<name>A0A252BVY3_9PROT</name>
<evidence type="ECO:0000313" key="1">
    <source>
        <dbReference type="EMBL" id="OUJ13017.1"/>
    </source>
</evidence>
<reference evidence="2" key="1">
    <citation type="submission" date="2014-06" db="EMBL/GenBank/DDBJ databases">
        <authorList>
            <person name="Winans N.J."/>
            <person name="Newell P.D."/>
            <person name="Douglas A.E."/>
        </authorList>
    </citation>
    <scope>NUCLEOTIDE SEQUENCE [LARGE SCALE GENOMIC DNA]</scope>
</reference>
<dbReference type="EMBL" id="JOPJ01000007">
    <property type="protein sequence ID" value="OUJ13017.1"/>
    <property type="molecule type" value="Genomic_DNA"/>
</dbReference>
<sequence length="57" mass="6198">MPEAAMLRHRALCQRKADTTMKHDSILITGASSGLGRALAQTLARPGRRLWLGGRKA</sequence>
<gene>
    <name evidence="1" type="ORF">HK26_11720</name>
</gene>
<organism evidence="1 2">
    <name type="scientific">Acetobacter okinawensis</name>
    <dbReference type="NCBI Taxonomy" id="1076594"/>
    <lineage>
        <taxon>Bacteria</taxon>
        <taxon>Pseudomonadati</taxon>
        <taxon>Pseudomonadota</taxon>
        <taxon>Alphaproteobacteria</taxon>
        <taxon>Acetobacterales</taxon>
        <taxon>Acetobacteraceae</taxon>
        <taxon>Acetobacter</taxon>
    </lineage>
</organism>
<proteinExistence type="predicted"/>
<dbReference type="InterPro" id="IPR036291">
    <property type="entry name" value="NAD(P)-bd_dom_sf"/>
</dbReference>
<protein>
    <submittedName>
        <fullName evidence="1">Dehydrogenase</fullName>
    </submittedName>
</protein>
<feature type="non-terminal residue" evidence="1">
    <location>
        <position position="57"/>
    </location>
</feature>
<comment type="caution">
    <text evidence="1">The sequence shown here is derived from an EMBL/GenBank/DDBJ whole genome shotgun (WGS) entry which is preliminary data.</text>
</comment>
<evidence type="ECO:0000313" key="2">
    <source>
        <dbReference type="Proteomes" id="UP000194931"/>
    </source>
</evidence>
<accession>A0A252BVY3</accession>
<dbReference type="SUPFAM" id="SSF51735">
    <property type="entry name" value="NAD(P)-binding Rossmann-fold domains"/>
    <property type="match status" value="1"/>
</dbReference>
<dbReference type="AlphaFoldDB" id="A0A252BVY3"/>
<keyword evidence="2" id="KW-1185">Reference proteome</keyword>
<dbReference type="Proteomes" id="UP000194931">
    <property type="component" value="Unassembled WGS sequence"/>
</dbReference>